<evidence type="ECO:0000256" key="4">
    <source>
        <dbReference type="ARBA" id="ARBA00023002"/>
    </source>
</evidence>
<dbReference type="InterPro" id="IPR036188">
    <property type="entry name" value="FAD/NAD-bd_sf"/>
</dbReference>
<comment type="similarity">
    <text evidence="2 5">Belongs to the carotenoid/retinoid oxidoreductase family.</text>
</comment>
<dbReference type="SUPFAM" id="SSF51905">
    <property type="entry name" value="FAD/NAD(P)-binding domain"/>
    <property type="match status" value="1"/>
</dbReference>
<feature type="chain" id="PRO_5019383048" evidence="6">
    <location>
        <begin position="40"/>
        <end position="509"/>
    </location>
</feature>
<dbReference type="GO" id="GO:0016491">
    <property type="term" value="F:oxidoreductase activity"/>
    <property type="evidence" value="ECO:0007669"/>
    <property type="project" value="UniProtKB-KW"/>
</dbReference>
<protein>
    <submittedName>
        <fullName evidence="8">Phytoene desaturase</fullName>
    </submittedName>
</protein>
<keyword evidence="9" id="KW-1185">Reference proteome</keyword>
<dbReference type="PANTHER" id="PTHR43734">
    <property type="entry name" value="PHYTOENE DESATURASE"/>
    <property type="match status" value="1"/>
</dbReference>
<keyword evidence="6" id="KW-0732">Signal</keyword>
<dbReference type="InterPro" id="IPR014105">
    <property type="entry name" value="Carotenoid/retinoid_OxRdtase"/>
</dbReference>
<gene>
    <name evidence="8" type="primary">crtI</name>
    <name evidence="8" type="ORF">EPL05_08155</name>
</gene>
<dbReference type="Gene3D" id="3.50.50.60">
    <property type="entry name" value="FAD/NAD(P)-binding domain"/>
    <property type="match status" value="2"/>
</dbReference>
<dbReference type="EMBL" id="SBIW01000003">
    <property type="protein sequence ID" value="RWY54018.1"/>
    <property type="molecule type" value="Genomic_DNA"/>
</dbReference>
<evidence type="ECO:0000256" key="6">
    <source>
        <dbReference type="SAM" id="SignalP"/>
    </source>
</evidence>
<reference evidence="8 9" key="1">
    <citation type="submission" date="2019-01" db="EMBL/GenBank/DDBJ databases">
        <title>Mucilaginibacter antarcticum sp. nov., isolated from antarctic soil.</title>
        <authorList>
            <person name="Yan Y.-Q."/>
            <person name="Du Z.-J."/>
        </authorList>
    </citation>
    <scope>NUCLEOTIDE SEQUENCE [LARGE SCALE GENOMIC DNA]</scope>
    <source>
        <strain evidence="8 9">F01003</strain>
    </source>
</reference>
<organism evidence="8 9">
    <name type="scientific">Mucilaginibacter gilvus</name>
    <dbReference type="NCBI Taxonomy" id="2305909"/>
    <lineage>
        <taxon>Bacteria</taxon>
        <taxon>Pseudomonadati</taxon>
        <taxon>Bacteroidota</taxon>
        <taxon>Sphingobacteriia</taxon>
        <taxon>Sphingobacteriales</taxon>
        <taxon>Sphingobacteriaceae</taxon>
        <taxon>Mucilaginibacter</taxon>
    </lineage>
</organism>
<dbReference type="AlphaFoldDB" id="A0A444MQW0"/>
<proteinExistence type="inferred from homology"/>
<comment type="pathway">
    <text evidence="1 5">Carotenoid biosynthesis.</text>
</comment>
<evidence type="ECO:0000313" key="9">
    <source>
        <dbReference type="Proteomes" id="UP000286701"/>
    </source>
</evidence>
<feature type="signal peptide" evidence="6">
    <location>
        <begin position="1"/>
        <end position="39"/>
    </location>
</feature>
<dbReference type="Proteomes" id="UP000286701">
    <property type="component" value="Unassembled WGS sequence"/>
</dbReference>
<evidence type="ECO:0000259" key="7">
    <source>
        <dbReference type="Pfam" id="PF01593"/>
    </source>
</evidence>
<evidence type="ECO:0000256" key="2">
    <source>
        <dbReference type="ARBA" id="ARBA00006046"/>
    </source>
</evidence>
<evidence type="ECO:0000256" key="5">
    <source>
        <dbReference type="RuleBase" id="RU362075"/>
    </source>
</evidence>
<dbReference type="InterPro" id="IPR002937">
    <property type="entry name" value="Amino_oxidase"/>
</dbReference>
<dbReference type="Pfam" id="PF01593">
    <property type="entry name" value="Amino_oxidase"/>
    <property type="match status" value="1"/>
</dbReference>
<dbReference type="PRINTS" id="PR00419">
    <property type="entry name" value="ADXRDTASE"/>
</dbReference>
<keyword evidence="3 5" id="KW-0125">Carotenoid biosynthesis</keyword>
<comment type="caution">
    <text evidence="8">The sequence shown here is derived from an EMBL/GenBank/DDBJ whole genome shotgun (WGS) entry which is preliminary data.</text>
</comment>
<name>A0A444MQW0_9SPHI</name>
<feature type="domain" description="Amine oxidase" evidence="7">
    <location>
        <begin position="30"/>
        <end position="502"/>
    </location>
</feature>
<sequence>MRLYQKSTSLFAKKNAISSVAVIGSGFAALSAASYLAQAGCTVDVYEKNGSIGGRARYLTTTNGYTFDMGPSWYWMPEVFEKFFADFGYEVPQLYQLEQLDPGFSVVYGKNDVINIPANFKGLCDLFESIEAGSSEKLKLFLDGASYKYKIGMEKLVYKPGLSLFEFADKDLIKGLFKLEVFNSFSKHIRRYFKDPRLIALMEFPVLFLGAMPEETPALYSLMNYAGLKLGTWYPEGGFGTVIDAMRTVAEKQGVNFYTNESVTKLNAAGKLVNEVVTTKQSKQYDGVIAGADYNHVESKLLESRYRNYNEKYWESRVMAPSSLIFYLGLNRKVAKLQHHNLFFDAGLQQHAVEIYKEPKWPSKPLFYVCCPSKTDATVAPEGHENLFVLMPLAPGADDTEALRKQYFDLIMSRLEKHTDTNIRTSIDYKKSYCVNDFVADYNSFKGNAYGLANTLMQTANLKPSIKNKHLDNLFYTGQLTVPGPGVPPSIISGKVAAQQMIKYLNKLS</sequence>
<dbReference type="OrthoDB" id="9774675at2"/>
<accession>A0A444MQW0</accession>
<keyword evidence="4 5" id="KW-0560">Oxidoreductase</keyword>
<evidence type="ECO:0000256" key="1">
    <source>
        <dbReference type="ARBA" id="ARBA00004829"/>
    </source>
</evidence>
<evidence type="ECO:0000313" key="8">
    <source>
        <dbReference type="EMBL" id="RWY54018.1"/>
    </source>
</evidence>
<dbReference type="NCBIfam" id="TIGR02734">
    <property type="entry name" value="crtI_fam"/>
    <property type="match status" value="1"/>
</dbReference>
<evidence type="ECO:0000256" key="3">
    <source>
        <dbReference type="ARBA" id="ARBA00022746"/>
    </source>
</evidence>
<dbReference type="GO" id="GO:0016117">
    <property type="term" value="P:carotenoid biosynthetic process"/>
    <property type="evidence" value="ECO:0007669"/>
    <property type="project" value="UniProtKB-KW"/>
</dbReference>
<dbReference type="PANTHER" id="PTHR43734:SF1">
    <property type="entry name" value="PHYTOENE DESATURASE"/>
    <property type="match status" value="1"/>
</dbReference>
<dbReference type="RefSeq" id="WP_128533453.1">
    <property type="nucleotide sequence ID" value="NZ_SBIW01000003.1"/>
</dbReference>